<dbReference type="PANTHER" id="PTHR10653:SF0">
    <property type="entry name" value="F-ACTIN-CAPPING PROTEIN SUBUNIT ALPHA"/>
    <property type="match status" value="1"/>
</dbReference>
<dbReference type="GO" id="GO:0030479">
    <property type="term" value="C:actin cortical patch"/>
    <property type="evidence" value="ECO:0007669"/>
    <property type="project" value="TreeGrafter"/>
</dbReference>
<accession>A0AAF1BLX3</accession>
<proteinExistence type="predicted"/>
<feature type="region of interest" description="Disordered" evidence="3">
    <location>
        <begin position="178"/>
        <end position="221"/>
    </location>
</feature>
<dbReference type="InterPro" id="IPR042276">
    <property type="entry name" value="CapZ_alpha/beta_2"/>
</dbReference>
<dbReference type="GO" id="GO:0051016">
    <property type="term" value="P:barbed-end actin filament capping"/>
    <property type="evidence" value="ECO:0007669"/>
    <property type="project" value="InterPro"/>
</dbReference>
<dbReference type="AlphaFoldDB" id="A0AAF1BLX3"/>
<dbReference type="RefSeq" id="XP_062627421.1">
    <property type="nucleotide sequence ID" value="XM_062771437.1"/>
</dbReference>
<feature type="region of interest" description="Disordered" evidence="3">
    <location>
        <begin position="286"/>
        <end position="328"/>
    </location>
</feature>
<name>A0AAF1BLX3_9TREE</name>
<keyword evidence="1" id="KW-0117">Actin capping</keyword>
<dbReference type="EMBL" id="CP086716">
    <property type="protein sequence ID" value="WOO81389.1"/>
    <property type="molecule type" value="Genomic_DNA"/>
</dbReference>
<dbReference type="GO" id="GO:0008290">
    <property type="term" value="C:F-actin capping protein complex"/>
    <property type="evidence" value="ECO:0007669"/>
    <property type="project" value="InterPro"/>
</dbReference>
<evidence type="ECO:0000256" key="2">
    <source>
        <dbReference type="ARBA" id="ARBA00023203"/>
    </source>
</evidence>
<keyword evidence="2" id="KW-0009">Actin-binding</keyword>
<dbReference type="InterPro" id="IPR037282">
    <property type="entry name" value="CapZ_alpha/beta"/>
</dbReference>
<dbReference type="Proteomes" id="UP000827549">
    <property type="component" value="Chromosome 3"/>
</dbReference>
<feature type="compositionally biased region" description="Low complexity" evidence="3">
    <location>
        <begin position="306"/>
        <end position="321"/>
    </location>
</feature>
<sequence length="468" mass="51334">MSDLTTDDRIKLAVKFIEQSPPGEINDIINDIRAIISDDEALMPHVRPALRDYNLKQLHAVEHAAEDGAAAHVSLLSHAAIVPGEEEERYIDHDGKRSFVFDHVNLVPSDFQPYELPEAEETFRAELSKSLGAYASNHFPGGYWSVSTSQFPLLPPEPEPEPVAVAAVEVAEVVPASAEPVEEPAGGLGEEPATPVAEKPKEKLTADDEVDAPGGLANLDDEIEEVKAEEEIEAQLEKEEKADGEREEEKLVYAEEAASEKAFNEEVVEGNVPVEEFKEELATVAEDDAAEEKAEEEEAAEEAAEAAEPVAPAAAAATEPAKPVRKQERVENPTYTLEIVGNRFNPTNFWTGRWRTRWVVDTEGTVEGTINVDVHYYEQGNVQLATEHKASFPTPKEAVAGQSIASQIVTTISKIEAAYQFELNGVYANLNDKTFRLLRRALPVTRQKVDWDKVSGYTLGSDLSKAKA</sequence>
<dbReference type="InterPro" id="IPR002189">
    <property type="entry name" value="CapZ_alpha"/>
</dbReference>
<dbReference type="InterPro" id="IPR042489">
    <property type="entry name" value="CapZ_alpha_1"/>
</dbReference>
<evidence type="ECO:0000313" key="5">
    <source>
        <dbReference type="Proteomes" id="UP000827549"/>
    </source>
</evidence>
<organism evidence="4 5">
    <name type="scientific">Vanrija pseudolonga</name>
    <dbReference type="NCBI Taxonomy" id="143232"/>
    <lineage>
        <taxon>Eukaryota</taxon>
        <taxon>Fungi</taxon>
        <taxon>Dikarya</taxon>
        <taxon>Basidiomycota</taxon>
        <taxon>Agaricomycotina</taxon>
        <taxon>Tremellomycetes</taxon>
        <taxon>Trichosporonales</taxon>
        <taxon>Trichosporonaceae</taxon>
        <taxon>Vanrija</taxon>
    </lineage>
</organism>
<keyword evidence="5" id="KW-1185">Reference proteome</keyword>
<dbReference type="PANTHER" id="PTHR10653">
    <property type="entry name" value="F-ACTIN-CAPPING PROTEIN SUBUNIT ALPHA"/>
    <property type="match status" value="1"/>
</dbReference>
<evidence type="ECO:0000256" key="3">
    <source>
        <dbReference type="SAM" id="MobiDB-lite"/>
    </source>
</evidence>
<evidence type="ECO:0000256" key="1">
    <source>
        <dbReference type="ARBA" id="ARBA00022467"/>
    </source>
</evidence>
<gene>
    <name evidence="4" type="primary">CAP1</name>
    <name evidence="4" type="ORF">LOC62_03G004919</name>
</gene>
<dbReference type="GO" id="GO:0030036">
    <property type="term" value="P:actin cytoskeleton organization"/>
    <property type="evidence" value="ECO:0007669"/>
    <property type="project" value="TreeGrafter"/>
</dbReference>
<protein>
    <submittedName>
        <fullName evidence="4">F-actin-capping protein subunit alpha</fullName>
    </submittedName>
</protein>
<dbReference type="SUPFAM" id="SSF90096">
    <property type="entry name" value="Subunits of heterodimeric actin filament capping protein Capz"/>
    <property type="match status" value="1"/>
</dbReference>
<evidence type="ECO:0000313" key="4">
    <source>
        <dbReference type="EMBL" id="WOO81389.1"/>
    </source>
</evidence>
<dbReference type="PRINTS" id="PR00191">
    <property type="entry name" value="FACTINCAPA"/>
</dbReference>
<dbReference type="Gene3D" id="3.90.1150.210">
    <property type="entry name" value="F-actin capping protein, beta subunit"/>
    <property type="match status" value="1"/>
</dbReference>
<dbReference type="GO" id="GO:0051015">
    <property type="term" value="F:actin filament binding"/>
    <property type="evidence" value="ECO:0007669"/>
    <property type="project" value="TreeGrafter"/>
</dbReference>
<dbReference type="Gene3D" id="3.30.1140.60">
    <property type="entry name" value="F-actin capping protein, alpha subunit"/>
    <property type="match status" value="1"/>
</dbReference>
<feature type="compositionally biased region" description="Acidic residues" evidence="3">
    <location>
        <begin position="286"/>
        <end position="305"/>
    </location>
</feature>
<dbReference type="GeneID" id="87808150"/>
<dbReference type="Pfam" id="PF01267">
    <property type="entry name" value="F-actin_cap_A"/>
    <property type="match status" value="2"/>
</dbReference>
<feature type="compositionally biased region" description="Low complexity" evidence="3">
    <location>
        <begin position="178"/>
        <end position="193"/>
    </location>
</feature>
<reference evidence="4" key="1">
    <citation type="submission" date="2023-10" db="EMBL/GenBank/DDBJ databases">
        <authorList>
            <person name="Noh H."/>
        </authorList>
    </citation>
    <scope>NUCLEOTIDE SEQUENCE</scope>
    <source>
        <strain evidence="4">DUCC4014</strain>
    </source>
</reference>